<dbReference type="PIRSF" id="PIRSF004555">
    <property type="entry name" value="UCP004555"/>
    <property type="match status" value="1"/>
</dbReference>
<dbReference type="Pfam" id="PF02575">
    <property type="entry name" value="YbaB_DNA_bd"/>
    <property type="match status" value="1"/>
</dbReference>
<dbReference type="Gene3D" id="3.30.1310.10">
    <property type="entry name" value="Nucleoid-associated protein YbaB-like domain"/>
    <property type="match status" value="1"/>
</dbReference>
<dbReference type="Proteomes" id="UP001477443">
    <property type="component" value="Chromosome"/>
</dbReference>
<keyword evidence="2" id="KW-1185">Reference proteome</keyword>
<reference evidence="1" key="1">
    <citation type="submission" date="2024-03" db="EMBL/GenBank/DDBJ databases">
        <title>Complete genome sequence of Mycoplasma felifaucium Z921 isolated from the trachea of a cheetah.</title>
        <authorList>
            <person name="Spergser J."/>
        </authorList>
    </citation>
    <scope>NUCLEOTIDE SEQUENCE [LARGE SCALE GENOMIC DNA]</scope>
    <source>
        <strain evidence="1">Z921</strain>
    </source>
</reference>
<dbReference type="RefSeq" id="WP_027334982.1">
    <property type="nucleotide sequence ID" value="NZ_CP148067.1"/>
</dbReference>
<organism evidence="1 2">
    <name type="scientific">Mycoplasmopsis felifaucium</name>
    <dbReference type="NCBI Taxonomy" id="35768"/>
    <lineage>
        <taxon>Bacteria</taxon>
        <taxon>Bacillati</taxon>
        <taxon>Mycoplasmatota</taxon>
        <taxon>Mycoplasmoidales</taxon>
        <taxon>Metamycoplasmataceae</taxon>
        <taxon>Mycoplasmopsis</taxon>
    </lineage>
</organism>
<evidence type="ECO:0000313" key="2">
    <source>
        <dbReference type="Proteomes" id="UP001477443"/>
    </source>
</evidence>
<accession>A0ABZ2RPQ2</accession>
<proteinExistence type="predicted"/>
<evidence type="ECO:0000313" key="1">
    <source>
        <dbReference type="EMBL" id="WXL29011.1"/>
    </source>
</evidence>
<gene>
    <name evidence="1" type="ORF">WG617_03275</name>
</gene>
<dbReference type="SUPFAM" id="SSF82607">
    <property type="entry name" value="YbaB-like"/>
    <property type="match status" value="1"/>
</dbReference>
<sequence length="96" mass="11028">MDQNMIRKMQKMQQELQQKSEIFMDQDFTLTKHGVTVIAKGSKKIVSIEISDADLLDPEDPEILQDILQLTINELFDSIDDKQQELMPNLPSGFGF</sequence>
<dbReference type="InterPro" id="IPR036894">
    <property type="entry name" value="YbaB-like_sf"/>
</dbReference>
<dbReference type="EMBL" id="CP148067">
    <property type="protein sequence ID" value="WXL29011.1"/>
    <property type="molecule type" value="Genomic_DNA"/>
</dbReference>
<name>A0ABZ2RPQ2_9BACT</name>
<dbReference type="InterPro" id="IPR004401">
    <property type="entry name" value="YbaB/EbfC"/>
</dbReference>
<protein>
    <submittedName>
        <fullName evidence="1">YbaB/EbfC family nucleoid-associated protein</fullName>
    </submittedName>
</protein>